<keyword evidence="2" id="KW-1185">Reference proteome</keyword>
<feature type="non-terminal residue" evidence="1">
    <location>
        <position position="1"/>
    </location>
</feature>
<accession>A0AAV5W2D0</accession>
<sequence length="173" mass="19923">SSGLKMSSSEAEKMADLSEFELLPKEIIYRVISFSTISITKLQMASSLLFQRAREYRAVRGFRPPIQHIESTISHLGEVVHSMEIRYRKGTHQLFNLDASKVFRRLGFVLTSHKITENDDDSIEKLNRQFGLAVEKVYINLYEKEDLSFYEKLLGDVKIDWLSIMGDSGVELE</sequence>
<evidence type="ECO:0000313" key="1">
    <source>
        <dbReference type="EMBL" id="GMT25097.1"/>
    </source>
</evidence>
<dbReference type="Proteomes" id="UP001432322">
    <property type="component" value="Unassembled WGS sequence"/>
</dbReference>
<evidence type="ECO:0008006" key="3">
    <source>
        <dbReference type="Google" id="ProtNLM"/>
    </source>
</evidence>
<name>A0AAV5W2D0_9BILA</name>
<reference evidence="1" key="1">
    <citation type="submission" date="2023-10" db="EMBL/GenBank/DDBJ databases">
        <title>Genome assembly of Pristionchus species.</title>
        <authorList>
            <person name="Yoshida K."/>
            <person name="Sommer R.J."/>
        </authorList>
    </citation>
    <scope>NUCLEOTIDE SEQUENCE</scope>
    <source>
        <strain evidence="1">RS5133</strain>
    </source>
</reference>
<protein>
    <recommendedName>
        <fullName evidence="3">F-box domain-containing protein</fullName>
    </recommendedName>
</protein>
<evidence type="ECO:0000313" key="2">
    <source>
        <dbReference type="Proteomes" id="UP001432322"/>
    </source>
</evidence>
<gene>
    <name evidence="1" type="ORF">PFISCL1PPCAC_16394</name>
</gene>
<dbReference type="EMBL" id="BTSY01000004">
    <property type="protein sequence ID" value="GMT25097.1"/>
    <property type="molecule type" value="Genomic_DNA"/>
</dbReference>
<organism evidence="1 2">
    <name type="scientific">Pristionchus fissidentatus</name>
    <dbReference type="NCBI Taxonomy" id="1538716"/>
    <lineage>
        <taxon>Eukaryota</taxon>
        <taxon>Metazoa</taxon>
        <taxon>Ecdysozoa</taxon>
        <taxon>Nematoda</taxon>
        <taxon>Chromadorea</taxon>
        <taxon>Rhabditida</taxon>
        <taxon>Rhabditina</taxon>
        <taxon>Diplogasteromorpha</taxon>
        <taxon>Diplogasteroidea</taxon>
        <taxon>Neodiplogasteridae</taxon>
        <taxon>Pristionchus</taxon>
    </lineage>
</organism>
<proteinExistence type="predicted"/>
<comment type="caution">
    <text evidence="1">The sequence shown here is derived from an EMBL/GenBank/DDBJ whole genome shotgun (WGS) entry which is preliminary data.</text>
</comment>
<dbReference type="AlphaFoldDB" id="A0AAV5W2D0"/>